<keyword evidence="2" id="KW-1133">Transmembrane helix</keyword>
<organism evidence="3 4">
    <name type="scientific">Dibothriocephalus latus</name>
    <name type="common">Fish tapeworm</name>
    <name type="synonym">Diphyllobothrium latum</name>
    <dbReference type="NCBI Taxonomy" id="60516"/>
    <lineage>
        <taxon>Eukaryota</taxon>
        <taxon>Metazoa</taxon>
        <taxon>Spiralia</taxon>
        <taxon>Lophotrochozoa</taxon>
        <taxon>Platyhelminthes</taxon>
        <taxon>Cestoda</taxon>
        <taxon>Eucestoda</taxon>
        <taxon>Diphyllobothriidea</taxon>
        <taxon>Diphyllobothriidae</taxon>
        <taxon>Dibothriocephalus</taxon>
    </lineage>
</organism>
<dbReference type="Proteomes" id="UP000281553">
    <property type="component" value="Unassembled WGS sequence"/>
</dbReference>
<dbReference type="OrthoDB" id="6275353at2759"/>
<proteinExistence type="predicted"/>
<evidence type="ECO:0000313" key="3">
    <source>
        <dbReference type="EMBL" id="VDN12650.1"/>
    </source>
</evidence>
<gene>
    <name evidence="3" type="ORF">DILT_LOCUS8481</name>
</gene>
<feature type="transmembrane region" description="Helical" evidence="2">
    <location>
        <begin position="189"/>
        <end position="208"/>
    </location>
</feature>
<feature type="transmembrane region" description="Helical" evidence="2">
    <location>
        <begin position="148"/>
        <end position="169"/>
    </location>
</feature>
<sequence>MDEKQPKQKKTPLPQPQHSLPKRTSSPGIDTYLRAVQGDIQGSLTNTVRQNTRQTKYNELEVGATPVMLAAYTRYSPGPLANQQVPKLYREHVHRFRTEPLPAINPFELQGANQPTRTTLPADANQTTKAESRFTYYVQLFTSKLTNLLLGILAGLALANTILCSVFLWPGQTTENNALQAAYVYSQAAEGISITFFILLVVIGIGILDRCDVSRPARDCFSGCFALQVGQNPLKIFGVGMV</sequence>
<reference evidence="3 4" key="1">
    <citation type="submission" date="2018-11" db="EMBL/GenBank/DDBJ databases">
        <authorList>
            <consortium name="Pathogen Informatics"/>
        </authorList>
    </citation>
    <scope>NUCLEOTIDE SEQUENCE [LARGE SCALE GENOMIC DNA]</scope>
</reference>
<accession>A0A3P7LGY2</accession>
<name>A0A3P7LGY2_DIBLA</name>
<dbReference type="EMBL" id="UYRU01054413">
    <property type="protein sequence ID" value="VDN12650.1"/>
    <property type="molecule type" value="Genomic_DNA"/>
</dbReference>
<evidence type="ECO:0000313" key="4">
    <source>
        <dbReference type="Proteomes" id="UP000281553"/>
    </source>
</evidence>
<evidence type="ECO:0000256" key="2">
    <source>
        <dbReference type="SAM" id="Phobius"/>
    </source>
</evidence>
<protein>
    <submittedName>
        <fullName evidence="3">Uncharacterized protein</fullName>
    </submittedName>
</protein>
<dbReference type="AlphaFoldDB" id="A0A3P7LGY2"/>
<evidence type="ECO:0000256" key="1">
    <source>
        <dbReference type="SAM" id="MobiDB-lite"/>
    </source>
</evidence>
<keyword evidence="4" id="KW-1185">Reference proteome</keyword>
<keyword evidence="2" id="KW-0812">Transmembrane</keyword>
<feature type="region of interest" description="Disordered" evidence="1">
    <location>
        <begin position="1"/>
        <end position="28"/>
    </location>
</feature>
<keyword evidence="2" id="KW-0472">Membrane</keyword>